<protein>
    <recommendedName>
        <fullName evidence="2">HAAS transmembrane region domain-containing protein</fullName>
    </recommendedName>
</protein>
<dbReference type="InterPro" id="IPR012963">
    <property type="entry name" value="HAAS_TM"/>
</dbReference>
<organism evidence="3 4">
    <name type="scientific">Oceanobacillus indicireducens</name>
    <dbReference type="NCBI Taxonomy" id="1004261"/>
    <lineage>
        <taxon>Bacteria</taxon>
        <taxon>Bacillati</taxon>
        <taxon>Bacillota</taxon>
        <taxon>Bacilli</taxon>
        <taxon>Bacillales</taxon>
        <taxon>Bacillaceae</taxon>
        <taxon>Oceanobacillus</taxon>
    </lineage>
</organism>
<evidence type="ECO:0000256" key="1">
    <source>
        <dbReference type="SAM" id="Phobius"/>
    </source>
</evidence>
<keyword evidence="1" id="KW-1133">Transmembrane helix</keyword>
<proteinExistence type="predicted"/>
<dbReference type="EMBL" id="BMOS01000010">
    <property type="protein sequence ID" value="GGN57295.1"/>
    <property type="molecule type" value="Genomic_DNA"/>
</dbReference>
<gene>
    <name evidence="3" type="ORF">GCM10007971_18140</name>
</gene>
<keyword evidence="1" id="KW-0812">Transmembrane</keyword>
<dbReference type="Pfam" id="PF08006">
    <property type="entry name" value="HAAS_TM"/>
    <property type="match status" value="1"/>
</dbReference>
<feature type="transmembrane region" description="Helical" evidence="1">
    <location>
        <begin position="106"/>
        <end position="133"/>
    </location>
</feature>
<sequence>MKNKLGLSKESQIFIENLRVYLSSSRKNIDEIEEITNDLKIHLLEAERNGKPIEKVVVFILFAFAGFRYITNQSARKQTVVLAGMVLLLSALSFDLIYLNKVIASPIIHFGTIGSLIVAVFIILFFIVLVFWATK</sequence>
<dbReference type="SUPFAM" id="SSF158560">
    <property type="entry name" value="BH3980-like"/>
    <property type="match status" value="1"/>
</dbReference>
<dbReference type="AlphaFoldDB" id="A0A917XYP2"/>
<name>A0A917XYP2_9BACI</name>
<evidence type="ECO:0000313" key="3">
    <source>
        <dbReference type="EMBL" id="GGN57295.1"/>
    </source>
</evidence>
<feature type="domain" description="HAAS transmembrane region" evidence="2">
    <location>
        <begin position="56"/>
        <end position="132"/>
    </location>
</feature>
<feature type="transmembrane region" description="Helical" evidence="1">
    <location>
        <begin position="80"/>
        <end position="100"/>
    </location>
</feature>
<reference evidence="3" key="2">
    <citation type="submission" date="2020-09" db="EMBL/GenBank/DDBJ databases">
        <authorList>
            <person name="Sun Q."/>
            <person name="Ohkuma M."/>
        </authorList>
    </citation>
    <scope>NUCLEOTIDE SEQUENCE</scope>
    <source>
        <strain evidence="3">JCM 17251</strain>
    </source>
</reference>
<dbReference type="RefSeq" id="WP_188856890.1">
    <property type="nucleotide sequence ID" value="NZ_BMOS01000010.1"/>
</dbReference>
<dbReference type="Proteomes" id="UP000624041">
    <property type="component" value="Unassembled WGS sequence"/>
</dbReference>
<keyword evidence="4" id="KW-1185">Reference proteome</keyword>
<comment type="caution">
    <text evidence="3">The sequence shown here is derived from an EMBL/GenBank/DDBJ whole genome shotgun (WGS) entry which is preliminary data.</text>
</comment>
<accession>A0A917XYP2</accession>
<reference evidence="3" key="1">
    <citation type="journal article" date="2014" name="Int. J. Syst. Evol. Microbiol.">
        <title>Complete genome sequence of Corynebacterium casei LMG S-19264T (=DSM 44701T), isolated from a smear-ripened cheese.</title>
        <authorList>
            <consortium name="US DOE Joint Genome Institute (JGI-PGF)"/>
            <person name="Walter F."/>
            <person name="Albersmeier A."/>
            <person name="Kalinowski J."/>
            <person name="Ruckert C."/>
        </authorList>
    </citation>
    <scope>NUCLEOTIDE SEQUENCE</scope>
    <source>
        <strain evidence="3">JCM 17251</strain>
    </source>
</reference>
<keyword evidence="1" id="KW-0472">Membrane</keyword>
<evidence type="ECO:0000313" key="4">
    <source>
        <dbReference type="Proteomes" id="UP000624041"/>
    </source>
</evidence>
<evidence type="ECO:0000259" key="2">
    <source>
        <dbReference type="Pfam" id="PF08006"/>
    </source>
</evidence>